<feature type="domain" description="Transcription elongation factor Eaf N-terminal" evidence="11">
    <location>
        <begin position="31"/>
        <end position="125"/>
    </location>
</feature>
<keyword evidence="5" id="KW-0805">Transcription regulation</keyword>
<dbReference type="InterPro" id="IPR027093">
    <property type="entry name" value="EAF_fam"/>
</dbReference>
<keyword evidence="4" id="KW-0597">Phosphoprotein</keyword>
<comment type="function">
    <text evidence="9">Promotes transcriptional elongation by Su(Tpl)/ELL. Essential for development.</text>
</comment>
<feature type="compositionally biased region" description="Basic and acidic residues" evidence="10">
    <location>
        <begin position="194"/>
        <end position="206"/>
    </location>
</feature>
<protein>
    <recommendedName>
        <fullName evidence="3">Ell-associated factor Eaf</fullName>
    </recommendedName>
</protein>
<dbReference type="GO" id="GO:0003711">
    <property type="term" value="F:transcription elongation factor activity"/>
    <property type="evidence" value="ECO:0007669"/>
    <property type="project" value="TreeGrafter"/>
</dbReference>
<evidence type="ECO:0000256" key="3">
    <source>
        <dbReference type="ARBA" id="ARBA00021452"/>
    </source>
</evidence>
<dbReference type="GO" id="GO:0032783">
    <property type="term" value="C:super elongation complex"/>
    <property type="evidence" value="ECO:0007669"/>
    <property type="project" value="InterPro"/>
</dbReference>
<feature type="compositionally biased region" description="Polar residues" evidence="10">
    <location>
        <begin position="282"/>
        <end position="297"/>
    </location>
</feature>
<dbReference type="Pfam" id="PF09816">
    <property type="entry name" value="EAF"/>
    <property type="match status" value="1"/>
</dbReference>
<feature type="compositionally biased region" description="Acidic residues" evidence="10">
    <location>
        <begin position="301"/>
        <end position="313"/>
    </location>
</feature>
<evidence type="ECO:0000256" key="4">
    <source>
        <dbReference type="ARBA" id="ARBA00022553"/>
    </source>
</evidence>
<evidence type="ECO:0000256" key="2">
    <source>
        <dbReference type="ARBA" id="ARBA00007798"/>
    </source>
</evidence>
<name>A0A9N6ZGX0_9CRUS</name>
<evidence type="ECO:0000256" key="7">
    <source>
        <dbReference type="ARBA" id="ARBA00023163"/>
    </source>
</evidence>
<dbReference type="PANTHER" id="PTHR15970">
    <property type="entry name" value="ELL-ASSOCIATED FACTOR EAF"/>
    <property type="match status" value="1"/>
</dbReference>
<keyword evidence="7" id="KW-0804">Transcription</keyword>
<feature type="compositionally biased region" description="Low complexity" evidence="10">
    <location>
        <begin position="160"/>
        <end position="184"/>
    </location>
</feature>
<proteinExistence type="inferred from homology"/>
<evidence type="ECO:0000259" key="11">
    <source>
        <dbReference type="Pfam" id="PF09816"/>
    </source>
</evidence>
<comment type="subcellular location">
    <subcellularLocation>
        <location evidence="1">Nucleus</location>
    </subcellularLocation>
</comment>
<dbReference type="AlphaFoldDB" id="A0A9N6ZGX0"/>
<keyword evidence="6" id="KW-0010">Activator</keyword>
<sequence length="313" mass="33287">MWATSVKKGSEEVVLKPNMADKLGLGPEIKELRLGNSFTNKGSAFHTFRYDFKPASVDTSKMATVDILQNNEVNVTVPHCDGAGTSFFRGPKKPYAKECVLIIDHSTGEITLERLSHNIQLKKTRYEKMSGPQGTCCIHCYVELQAGQVFSRKISPARKASPASSTSPTASSPPASLPTSSLTTVRSSPKYPKTKSERSERSDRSENSSSTGFTLAGSMPLIGDLGFMPVAPPQEDPSMVGVLSESSSDSGSDSSSSDSDSDSDMDKAPIPPANGRVASPKVGSNPSTTTHLSMPTNLLSEDLELSDSGSDSD</sequence>
<dbReference type="InterPro" id="IPR019194">
    <property type="entry name" value="Tscrpt_elong_fac_Eaf_N"/>
</dbReference>
<feature type="compositionally biased region" description="Low complexity" evidence="10">
    <location>
        <begin position="244"/>
        <end position="258"/>
    </location>
</feature>
<dbReference type="PANTHER" id="PTHR15970:SF2">
    <property type="entry name" value="ELL-ASSOCIATED FACTOR EAF"/>
    <property type="match status" value="1"/>
</dbReference>
<evidence type="ECO:0000256" key="9">
    <source>
        <dbReference type="ARBA" id="ARBA00025617"/>
    </source>
</evidence>
<gene>
    <name evidence="12" type="primary">EOG090X0IV9</name>
</gene>
<evidence type="ECO:0000256" key="8">
    <source>
        <dbReference type="ARBA" id="ARBA00023242"/>
    </source>
</evidence>
<reference evidence="12" key="1">
    <citation type="submission" date="2021-04" db="EMBL/GenBank/DDBJ databases">
        <authorList>
            <person name="Cornetti L."/>
        </authorList>
    </citation>
    <scope>NUCLEOTIDE SEQUENCE</scope>
</reference>
<evidence type="ECO:0000256" key="1">
    <source>
        <dbReference type="ARBA" id="ARBA00004123"/>
    </source>
</evidence>
<dbReference type="GO" id="GO:0006368">
    <property type="term" value="P:transcription elongation by RNA polymerase II"/>
    <property type="evidence" value="ECO:0007669"/>
    <property type="project" value="InterPro"/>
</dbReference>
<keyword evidence="8" id="KW-0539">Nucleus</keyword>
<feature type="region of interest" description="Disordered" evidence="10">
    <location>
        <begin position="155"/>
        <end position="313"/>
    </location>
</feature>
<evidence type="ECO:0000256" key="5">
    <source>
        <dbReference type="ARBA" id="ARBA00023015"/>
    </source>
</evidence>
<evidence type="ECO:0000256" key="10">
    <source>
        <dbReference type="SAM" id="MobiDB-lite"/>
    </source>
</evidence>
<dbReference type="EMBL" id="OC986276">
    <property type="protein sequence ID" value="CAG4642931.1"/>
    <property type="molecule type" value="Genomic_DNA"/>
</dbReference>
<evidence type="ECO:0000256" key="6">
    <source>
        <dbReference type="ARBA" id="ARBA00023159"/>
    </source>
</evidence>
<organism evidence="12">
    <name type="scientific">Evadne anonyx</name>
    <dbReference type="NCBI Taxonomy" id="141404"/>
    <lineage>
        <taxon>Eukaryota</taxon>
        <taxon>Metazoa</taxon>
        <taxon>Ecdysozoa</taxon>
        <taxon>Arthropoda</taxon>
        <taxon>Crustacea</taxon>
        <taxon>Branchiopoda</taxon>
        <taxon>Diplostraca</taxon>
        <taxon>Cladocera</taxon>
        <taxon>Onychopoda</taxon>
        <taxon>Podonidae</taxon>
        <taxon>Evadne</taxon>
    </lineage>
</organism>
<evidence type="ECO:0000313" key="12">
    <source>
        <dbReference type="EMBL" id="CAG4642931.1"/>
    </source>
</evidence>
<comment type="similarity">
    <text evidence="2">Belongs to the EAF family.</text>
</comment>
<accession>A0A9N6ZGX0</accession>